<comment type="caution">
    <text evidence="3">The sequence shown here is derived from an EMBL/GenBank/DDBJ whole genome shotgun (WGS) entry which is preliminary data.</text>
</comment>
<dbReference type="Proteomes" id="UP001054889">
    <property type="component" value="Unassembled WGS sequence"/>
</dbReference>
<keyword evidence="4" id="KW-1185">Reference proteome</keyword>
<name>A0AAV5F591_ELECO</name>
<protein>
    <recommendedName>
        <fullName evidence="2">DUF569 domain-containing protein</fullName>
    </recommendedName>
</protein>
<reference evidence="3" key="2">
    <citation type="submission" date="2021-12" db="EMBL/GenBank/DDBJ databases">
        <title>Resequencing data analysis of finger millet.</title>
        <authorList>
            <person name="Hatakeyama M."/>
            <person name="Aluri S."/>
            <person name="Balachadran M.T."/>
            <person name="Sivarajan S.R."/>
            <person name="Poveda L."/>
            <person name="Shimizu-Inatsugi R."/>
            <person name="Schlapbach R."/>
            <person name="Sreeman S.M."/>
            <person name="Shimizu K.K."/>
        </authorList>
    </citation>
    <scope>NUCLEOTIDE SEQUENCE</scope>
</reference>
<feature type="compositionally biased region" description="Low complexity" evidence="1">
    <location>
        <begin position="60"/>
        <end position="80"/>
    </location>
</feature>
<evidence type="ECO:0000313" key="3">
    <source>
        <dbReference type="EMBL" id="GJN29545.1"/>
    </source>
</evidence>
<dbReference type="PANTHER" id="PTHR31205">
    <property type="entry name" value="ACTIN CROSS-LINKING PROTEIN (DUF569)"/>
    <property type="match status" value="1"/>
</dbReference>
<feature type="region of interest" description="Disordered" evidence="1">
    <location>
        <begin position="54"/>
        <end position="114"/>
    </location>
</feature>
<evidence type="ECO:0000259" key="2">
    <source>
        <dbReference type="Pfam" id="PF04601"/>
    </source>
</evidence>
<dbReference type="AlphaFoldDB" id="A0AAV5F591"/>
<feature type="domain" description="DUF569" evidence="2">
    <location>
        <begin position="108"/>
        <end position="266"/>
    </location>
</feature>
<feature type="compositionally biased region" description="Basic and acidic residues" evidence="1">
    <location>
        <begin position="105"/>
        <end position="114"/>
    </location>
</feature>
<dbReference type="Pfam" id="PF04601">
    <property type="entry name" value="DUF569"/>
    <property type="match status" value="1"/>
</dbReference>
<organism evidence="3 4">
    <name type="scientific">Eleusine coracana subsp. coracana</name>
    <dbReference type="NCBI Taxonomy" id="191504"/>
    <lineage>
        <taxon>Eukaryota</taxon>
        <taxon>Viridiplantae</taxon>
        <taxon>Streptophyta</taxon>
        <taxon>Embryophyta</taxon>
        <taxon>Tracheophyta</taxon>
        <taxon>Spermatophyta</taxon>
        <taxon>Magnoliopsida</taxon>
        <taxon>Liliopsida</taxon>
        <taxon>Poales</taxon>
        <taxon>Poaceae</taxon>
        <taxon>PACMAD clade</taxon>
        <taxon>Chloridoideae</taxon>
        <taxon>Cynodonteae</taxon>
        <taxon>Eleusininae</taxon>
        <taxon>Eleusine</taxon>
    </lineage>
</organism>
<dbReference type="EMBL" id="BQKI01000081">
    <property type="protein sequence ID" value="GJN29545.1"/>
    <property type="molecule type" value="Genomic_DNA"/>
</dbReference>
<dbReference type="InterPro" id="IPR007679">
    <property type="entry name" value="DUF569"/>
</dbReference>
<dbReference type="PANTHER" id="PTHR31205:SF3">
    <property type="entry name" value="OS06G0161100 PROTEIN"/>
    <property type="match status" value="1"/>
</dbReference>
<sequence>MFPRASGWKAYWMRRSRAQRPGPAVAEHRASWRGAQPTRPCAVVALNLLASASEPKRNRPQQTPLLCSPLLSSPQRPPSQAASTKHPPLSPPLAARVGEKKRKREALEEFPDGRRVRLRSRGRAGMYLHADEDGKGVSPSPPLPASPLNTVWLVHRVKRGDDVIIRLHGAAYGRYLAATLHPAPPGHAGHRVVQGSFDDKGKYVLGWSPRTVSETDHHVLLQDMGHATDSPNRFLRTNGKYCRWRTAVSVSVDDDSHRDSMLHWVVEAIPATLSTPELPLPSPAARQGGFWNWDRFLGRASPVEEKRTIRFGRRSRLSSRTCSPSGKSSSAIRRGRCCCFCGVGRARWFLGAVGGRRRGQERRKESRAEQEYVAAVYFWAQRPRRAISRRRRRRGVREGFCCFK</sequence>
<gene>
    <name evidence="3" type="primary">gb17775</name>
    <name evidence="3" type="ORF">PR202_gb17775</name>
</gene>
<evidence type="ECO:0000256" key="1">
    <source>
        <dbReference type="SAM" id="MobiDB-lite"/>
    </source>
</evidence>
<proteinExistence type="predicted"/>
<evidence type="ECO:0000313" key="4">
    <source>
        <dbReference type="Proteomes" id="UP001054889"/>
    </source>
</evidence>
<reference evidence="3" key="1">
    <citation type="journal article" date="2018" name="DNA Res.">
        <title>Multiple hybrid de novo genome assembly of finger millet, an orphan allotetraploid crop.</title>
        <authorList>
            <person name="Hatakeyama M."/>
            <person name="Aluri S."/>
            <person name="Balachadran M.T."/>
            <person name="Sivarajan S.R."/>
            <person name="Patrignani A."/>
            <person name="Gruter S."/>
            <person name="Poveda L."/>
            <person name="Shimizu-Inatsugi R."/>
            <person name="Baeten J."/>
            <person name="Francoijs K.J."/>
            <person name="Nataraja K.N."/>
            <person name="Reddy Y.A.N."/>
            <person name="Phadnis S."/>
            <person name="Ravikumar R.L."/>
            <person name="Schlapbach R."/>
            <person name="Sreeman S.M."/>
            <person name="Shimizu K.K."/>
        </authorList>
    </citation>
    <scope>NUCLEOTIDE SEQUENCE</scope>
</reference>
<accession>A0AAV5F591</accession>